<dbReference type="Proteomes" id="UP000615613">
    <property type="component" value="Chromosome"/>
</dbReference>
<dbReference type="RefSeq" id="WP_186753820.1">
    <property type="nucleotide sequence ID" value="NZ_CP077084.1"/>
</dbReference>
<evidence type="ECO:0000313" key="1">
    <source>
        <dbReference type="EMBL" id="MBC3295261.1"/>
    </source>
</evidence>
<keyword evidence="3" id="KW-1185">Reference proteome</keyword>
<evidence type="ECO:0000313" key="3">
    <source>
        <dbReference type="Proteomes" id="UP000615613"/>
    </source>
</evidence>
<dbReference type="KEGG" id="ptrt:HU722_0015065"/>
<accession>A0A8I0CY91</accession>
<evidence type="ECO:0000313" key="2">
    <source>
        <dbReference type="EMBL" id="QXH81353.1"/>
    </source>
</evidence>
<dbReference type="AlphaFoldDB" id="A0A8I0CY91"/>
<organism evidence="1">
    <name type="scientific">Pseudomonas tritici</name>
    <dbReference type="NCBI Taxonomy" id="2745518"/>
    <lineage>
        <taxon>Bacteria</taxon>
        <taxon>Pseudomonadati</taxon>
        <taxon>Pseudomonadota</taxon>
        <taxon>Gammaproteobacteria</taxon>
        <taxon>Pseudomonadales</taxon>
        <taxon>Pseudomonadaceae</taxon>
        <taxon>Pseudomonas</taxon>
    </lineage>
</organism>
<gene>
    <name evidence="2" type="ORF">HU722_0015065</name>
    <name evidence="1" type="ORF">HU722_27410</name>
</gene>
<reference evidence="2" key="2">
    <citation type="submission" date="2021-06" db="EMBL/GenBank/DDBJ databases">
        <title>Updating the genus Pseudomonas: Description of 43 new species and partition of the Pseudomonas putida group.</title>
        <authorList>
            <person name="Girard L."/>
            <person name="Lood C."/>
            <person name="Vandamme P."/>
            <person name="Rokni-Zadeh H."/>
            <person name="van Noort V."/>
            <person name="Hofte M."/>
            <person name="Lavigne R."/>
            <person name="De Mot R."/>
        </authorList>
    </citation>
    <scope>NUCLEOTIDE SEQUENCE</scope>
    <source>
        <strain evidence="2">SWRI145</strain>
    </source>
</reference>
<sequence length="89" mass="9910">MKFKDGDRIKIKPHLWWPNGGVGVVSLPPEFVKEALDGEVAFTSTQRTIAGKERVITSVWVDFDEPVMDCSGDGPYIGGEVSIEYLEHM</sequence>
<name>A0A8I0CY91_9PSED</name>
<proteinExistence type="predicted"/>
<reference evidence="1" key="1">
    <citation type="journal article" date="2020" name="Microorganisms">
        <title>Reliable Identification of Environmental Pseudomonas Isolates Using the rpoD Gene.</title>
        <authorList>
            <consortium name="The Broad Institute Genome Sequencing Platform"/>
            <person name="Girard L."/>
            <person name="Lood C."/>
            <person name="Rokni-Zadeh H."/>
            <person name="van Noort V."/>
            <person name="Lavigne R."/>
            <person name="De Mot R."/>
        </authorList>
    </citation>
    <scope>NUCLEOTIDE SEQUENCE [LARGE SCALE GENOMIC DNA]</scope>
    <source>
        <strain evidence="1">SWRI145</strain>
    </source>
</reference>
<dbReference type="EMBL" id="CP077084">
    <property type="protein sequence ID" value="QXH81353.1"/>
    <property type="molecule type" value="Genomic_DNA"/>
</dbReference>
<dbReference type="EMBL" id="JABWQF010000019">
    <property type="protein sequence ID" value="MBC3295261.1"/>
    <property type="molecule type" value="Genomic_DNA"/>
</dbReference>
<protein>
    <submittedName>
        <fullName evidence="1">Uncharacterized protein</fullName>
    </submittedName>
</protein>